<dbReference type="PANTHER" id="PTHR21463:SF0">
    <property type="entry name" value="ANGIOPOIETIN-LIKE PROTEIN 8"/>
    <property type="match status" value="1"/>
</dbReference>
<feature type="signal peptide" evidence="3">
    <location>
        <begin position="1"/>
        <end position="28"/>
    </location>
</feature>
<dbReference type="GO" id="GO:0070328">
    <property type="term" value="P:triglyceride homeostasis"/>
    <property type="evidence" value="ECO:0007669"/>
    <property type="project" value="InterPro"/>
</dbReference>
<evidence type="ECO:0000313" key="4">
    <source>
        <dbReference type="EMBL" id="KAG9468137.1"/>
    </source>
</evidence>
<feature type="coiled-coil region" evidence="1">
    <location>
        <begin position="104"/>
        <end position="138"/>
    </location>
</feature>
<feature type="region of interest" description="Disordered" evidence="2">
    <location>
        <begin position="192"/>
        <end position="218"/>
    </location>
</feature>
<dbReference type="OrthoDB" id="9787940at2759"/>
<dbReference type="GO" id="GO:0019216">
    <property type="term" value="P:regulation of lipid metabolic process"/>
    <property type="evidence" value="ECO:0007669"/>
    <property type="project" value="InterPro"/>
</dbReference>
<dbReference type="EMBL" id="WNTK01001037">
    <property type="protein sequence ID" value="KAG9468137.1"/>
    <property type="molecule type" value="Genomic_DNA"/>
</dbReference>
<dbReference type="Proteomes" id="UP000770717">
    <property type="component" value="Unassembled WGS sequence"/>
</dbReference>
<evidence type="ECO:0000313" key="5">
    <source>
        <dbReference type="Proteomes" id="UP000770717"/>
    </source>
</evidence>
<reference evidence="4" key="1">
    <citation type="thesis" date="2020" institute="ProQuest LLC" country="789 East Eisenhower Parkway, Ann Arbor, MI, USA">
        <title>Comparative Genomics and Chromosome Evolution.</title>
        <authorList>
            <person name="Mudd A.B."/>
        </authorList>
    </citation>
    <scope>NUCLEOTIDE SEQUENCE</scope>
    <source>
        <strain evidence="4">HN-11 Male</strain>
        <tissue evidence="4">Kidney and liver</tissue>
    </source>
</reference>
<accession>A0A8J6EF86</accession>
<keyword evidence="3" id="KW-0732">Signal</keyword>
<dbReference type="InterPro" id="IPR026614">
    <property type="entry name" value="ANGPTL8"/>
</dbReference>
<sequence>MHTMRGTCTFSLLYSLCVLVPPIQGARAELSLYPQDEIRLLSEGLLQIGSGLKREFNHTKHQIKSIFQQLNHFNTSLAKLSGQVNQATKLGEELDQKTRNFEDNAKMYEMLAEISEELAKLKEEEVSLDNKIKPLESKIQSVLEKRNERESVLNTSDIMASIERQNMQILSLQAIVDSHQDKINSQEAKIQRLQKKAKSRNTKSKKRRNLGFREDSQV</sequence>
<evidence type="ECO:0000256" key="3">
    <source>
        <dbReference type="SAM" id="SignalP"/>
    </source>
</evidence>
<protein>
    <submittedName>
        <fullName evidence="4">Uncharacterized protein</fullName>
    </submittedName>
</protein>
<organism evidence="4 5">
    <name type="scientific">Eleutherodactylus coqui</name>
    <name type="common">Puerto Rican coqui</name>
    <dbReference type="NCBI Taxonomy" id="57060"/>
    <lineage>
        <taxon>Eukaryota</taxon>
        <taxon>Metazoa</taxon>
        <taxon>Chordata</taxon>
        <taxon>Craniata</taxon>
        <taxon>Vertebrata</taxon>
        <taxon>Euteleostomi</taxon>
        <taxon>Amphibia</taxon>
        <taxon>Batrachia</taxon>
        <taxon>Anura</taxon>
        <taxon>Neobatrachia</taxon>
        <taxon>Hyloidea</taxon>
        <taxon>Eleutherodactylidae</taxon>
        <taxon>Eleutherodactylinae</taxon>
        <taxon>Eleutherodactylus</taxon>
        <taxon>Eleutherodactylus</taxon>
    </lineage>
</organism>
<keyword evidence="5" id="KW-1185">Reference proteome</keyword>
<evidence type="ECO:0000256" key="1">
    <source>
        <dbReference type="SAM" id="Coils"/>
    </source>
</evidence>
<feature type="chain" id="PRO_5035239530" evidence="3">
    <location>
        <begin position="29"/>
        <end position="218"/>
    </location>
</feature>
<gene>
    <name evidence="4" type="ORF">GDO78_013704</name>
</gene>
<dbReference type="AlphaFoldDB" id="A0A8J6EF86"/>
<evidence type="ECO:0000256" key="2">
    <source>
        <dbReference type="SAM" id="MobiDB-lite"/>
    </source>
</evidence>
<dbReference type="PANTHER" id="PTHR21463">
    <property type="entry name" value="ANGIOPOIETIN-LIKE PROTEIN 8"/>
    <property type="match status" value="1"/>
</dbReference>
<keyword evidence="1" id="KW-0175">Coiled coil</keyword>
<proteinExistence type="predicted"/>
<feature type="compositionally biased region" description="Basic residues" evidence="2">
    <location>
        <begin position="192"/>
        <end position="210"/>
    </location>
</feature>
<name>A0A8J6EF86_ELECQ</name>
<comment type="caution">
    <text evidence="4">The sequence shown here is derived from an EMBL/GenBank/DDBJ whole genome shotgun (WGS) entry which is preliminary data.</text>
</comment>